<feature type="region of interest" description="Disordered" evidence="3">
    <location>
        <begin position="1022"/>
        <end position="1127"/>
    </location>
</feature>
<feature type="compositionally biased region" description="Low complexity" evidence="3">
    <location>
        <begin position="1148"/>
        <end position="1158"/>
    </location>
</feature>
<evidence type="ECO:0000256" key="3">
    <source>
        <dbReference type="SAM" id="MobiDB-lite"/>
    </source>
</evidence>
<keyword evidence="7" id="KW-1185">Reference proteome</keyword>
<dbReference type="SUPFAM" id="SSF117281">
    <property type="entry name" value="Kelch motif"/>
    <property type="match status" value="1"/>
</dbReference>
<organism evidence="6 7">
    <name type="scientific">Tilletia walkeri</name>
    <dbReference type="NCBI Taxonomy" id="117179"/>
    <lineage>
        <taxon>Eukaryota</taxon>
        <taxon>Fungi</taxon>
        <taxon>Dikarya</taxon>
        <taxon>Basidiomycota</taxon>
        <taxon>Ustilaginomycotina</taxon>
        <taxon>Exobasidiomycetes</taxon>
        <taxon>Tilletiales</taxon>
        <taxon>Tilletiaceae</taxon>
        <taxon>Tilletia</taxon>
    </lineage>
</organism>
<evidence type="ECO:0000256" key="4">
    <source>
        <dbReference type="SAM" id="Phobius"/>
    </source>
</evidence>
<dbReference type="InterPro" id="IPR015915">
    <property type="entry name" value="Kelch-typ_b-propeller"/>
</dbReference>
<proteinExistence type="predicted"/>
<evidence type="ECO:0000256" key="2">
    <source>
        <dbReference type="ARBA" id="ARBA00022737"/>
    </source>
</evidence>
<feature type="compositionally biased region" description="Polar residues" evidence="3">
    <location>
        <begin position="445"/>
        <end position="457"/>
    </location>
</feature>
<feature type="region of interest" description="Disordered" evidence="3">
    <location>
        <begin position="1148"/>
        <end position="1291"/>
    </location>
</feature>
<evidence type="ECO:0008006" key="8">
    <source>
        <dbReference type="Google" id="ProtNLM"/>
    </source>
</evidence>
<evidence type="ECO:0000256" key="1">
    <source>
        <dbReference type="ARBA" id="ARBA00022441"/>
    </source>
</evidence>
<feature type="compositionally biased region" description="Polar residues" evidence="3">
    <location>
        <begin position="1227"/>
        <end position="1246"/>
    </location>
</feature>
<dbReference type="EMBL" id="LWDG02000267">
    <property type="protein sequence ID" value="KAE8267022.1"/>
    <property type="molecule type" value="Genomic_DNA"/>
</dbReference>
<feature type="chain" id="PRO_5036485122" description="Galactose oxidase" evidence="5">
    <location>
        <begin position="25"/>
        <end position="1291"/>
    </location>
</feature>
<dbReference type="Pfam" id="PF24681">
    <property type="entry name" value="Kelch_KLHDC2_KLHL20_DRC7"/>
    <property type="match status" value="1"/>
</dbReference>
<sequence>MASKSRIFIIVAISTAFASSSASAQTLSPSTTMLRWGAAAAQLDGLLLLHGGKASTNAGFTYTSAPDSSDLLILNLTQPFALSSPPWTALTTPATASFHTLSPLSRSTFALFGGQDNIAPTPSGNDSLYLLNLADPANPEWTAAATAHPEWNQPMRRMLHLAPSDPISQSLYILGGERADGSGIATPELWSFSPSTSFAQVVPAPTINIIDGAAPLLADGTIVLVGGLLSPPSSTLAPMNTITSYNPRSQTWSNTPVASPNGNTSYPSPRRAHIAVPLPDNRIFIHGGVSADLSTPLSDAWVLDWSSSPPTWSPVQSMSSNTADSAPTARFAHSAVSYGNNVLLGFGWAGNIAAETSLWVWDGTQARIDSSSGSMVGGVWIGAGSDQGASSGGVGNVGSYTPDPNAQPLSNGLGWSGSSSTPSGSHKPSGNSPSPSNGQSDPPTATGTRPSPSSTKSGGAEGKDGSTSAGAKAGIILGMLMGLGLAAGAGYYAFRAYQSHHHPSYHGGGGYGKAGLLLGNNNSGDTYDEEDAFTRRRAGGAAGMWGTGAATAAAVGGFLSSSLGGKGKRGRDEMGDHEALMLEKGRYQHLGDGPSGYPSPTGAVLGSPAMMENTSSSSRRLVERGMGLGVGERHLPPIGPRGPKALTRNEYYNNAVEEAERQQKLQILRNVREMENSDASVGAGGVIPMAGLGALAAANAGVKSGVRDKIARLVGGRSQAGLEGFDGVHNSSDAIGGGAAAAAMVAGGGRGNNGPRRLDILADEDADEELLRKKYPKQFGAGRAMVDPFADHRGIRSSGAVEEEVEDDDEAGLLGRGRGYGGYAEEEGDEYLDGPRRGKMYAEPEYRVRPSFEDGADGYVVSPFEDDAAAVNSHGPRQPVSVRPILNFRGSTLISAPERESVESSRSGAANDLPRRSQLLQTAQQPALFSNIINMPASSSGAGGMNVAWVDGVGGAAGDAAGLAHTHGPTAHSGSGADMMVGPGDRDDGARNPNIRRSATWWDRFMATSFLDRSSSGAIKAPTAVDPIRDPRRLNESTTSLGTVSESLVAGGGGSGVEEAGDLTQPTVYYNPFGDEHGAEVDQSAQQPRSSRPKLGRLNSALEGGGNPFTPSGAAPGGAETPGSVYTASTQSDSMYAATATSTTMLPSTATTSATSHSSHGHLTHAPAIVAPPRAAVGHSKSTRVRTRSNSPTRNASTSSKTHASRSANKLGGGGGGGGRSLHKPASVSSLSTTGNGSIYTSNSSDGAGGDVRRGPSGKVRRTIGRLGGPDAPLYIANPDREGSMRSSEGL</sequence>
<evidence type="ECO:0000313" key="7">
    <source>
        <dbReference type="Proteomes" id="UP000078113"/>
    </source>
</evidence>
<dbReference type="PANTHER" id="PTHR46093:SF18">
    <property type="entry name" value="FIBRONECTIN TYPE-III DOMAIN-CONTAINING PROTEIN"/>
    <property type="match status" value="1"/>
</dbReference>
<keyword evidence="1" id="KW-0880">Kelch repeat</keyword>
<dbReference type="PANTHER" id="PTHR46093">
    <property type="entry name" value="ACYL-COA-BINDING DOMAIN-CONTAINING PROTEIN 5"/>
    <property type="match status" value="1"/>
</dbReference>
<reference evidence="6" key="1">
    <citation type="submission" date="2016-04" db="EMBL/GenBank/DDBJ databases">
        <authorList>
            <person name="Nguyen H.D."/>
            <person name="Samba Siva P."/>
            <person name="Cullis J."/>
            <person name="Levesque C.A."/>
            <person name="Hambleton S."/>
        </authorList>
    </citation>
    <scope>NUCLEOTIDE SEQUENCE</scope>
    <source>
        <strain evidence="6">DAOMC 236422</strain>
    </source>
</reference>
<keyword evidence="4" id="KW-0812">Transmembrane</keyword>
<name>A0A8X7N4N9_9BASI</name>
<feature type="compositionally biased region" description="Gly residues" evidence="3">
    <location>
        <begin position="1211"/>
        <end position="1220"/>
    </location>
</feature>
<feature type="region of interest" description="Disordered" evidence="3">
    <location>
        <begin position="247"/>
        <end position="267"/>
    </location>
</feature>
<feature type="signal peptide" evidence="5">
    <location>
        <begin position="1"/>
        <end position="24"/>
    </location>
</feature>
<feature type="compositionally biased region" description="Low complexity" evidence="3">
    <location>
        <begin position="1164"/>
        <end position="1177"/>
    </location>
</feature>
<reference evidence="6" key="2">
    <citation type="journal article" date="2019" name="IMA Fungus">
        <title>Genome sequencing and comparison of five Tilletia species to identify candidate genes for the detection of regulated species infecting wheat.</title>
        <authorList>
            <person name="Nguyen H.D.T."/>
            <person name="Sultana T."/>
            <person name="Kesanakurti P."/>
            <person name="Hambleton S."/>
        </authorList>
    </citation>
    <scope>NUCLEOTIDE SEQUENCE</scope>
    <source>
        <strain evidence="6">DAOMC 236422</strain>
    </source>
</reference>
<dbReference type="Proteomes" id="UP000078113">
    <property type="component" value="Unassembled WGS sequence"/>
</dbReference>
<feature type="transmembrane region" description="Helical" evidence="4">
    <location>
        <begin position="473"/>
        <end position="494"/>
    </location>
</feature>
<evidence type="ECO:0000256" key="5">
    <source>
        <dbReference type="SAM" id="SignalP"/>
    </source>
</evidence>
<gene>
    <name evidence="6" type="ORF">A4X09_0g5328</name>
</gene>
<feature type="compositionally biased region" description="Low complexity" evidence="3">
    <location>
        <begin position="409"/>
        <end position="443"/>
    </location>
</feature>
<keyword evidence="5" id="KW-0732">Signal</keyword>
<feature type="region of interest" description="Disordered" evidence="3">
    <location>
        <begin position="387"/>
        <end position="468"/>
    </location>
</feature>
<protein>
    <recommendedName>
        <fullName evidence="8">Galactose oxidase</fullName>
    </recommendedName>
</protein>
<dbReference type="Gene3D" id="2.120.10.80">
    <property type="entry name" value="Kelch-type beta propeller"/>
    <property type="match status" value="2"/>
</dbReference>
<feature type="compositionally biased region" description="Polar residues" evidence="3">
    <location>
        <begin position="1188"/>
        <end position="1208"/>
    </location>
</feature>
<feature type="region of interest" description="Disordered" evidence="3">
    <location>
        <begin position="965"/>
        <end position="994"/>
    </location>
</feature>
<keyword evidence="4" id="KW-0472">Membrane</keyword>
<comment type="caution">
    <text evidence="6">The sequence shown here is derived from an EMBL/GenBank/DDBJ whole genome shotgun (WGS) entry which is preliminary data.</text>
</comment>
<feature type="compositionally biased region" description="Acidic residues" evidence="3">
    <location>
        <begin position="801"/>
        <end position="811"/>
    </location>
</feature>
<feature type="region of interest" description="Disordered" evidence="3">
    <location>
        <begin position="799"/>
        <end position="837"/>
    </location>
</feature>
<evidence type="ECO:0000313" key="6">
    <source>
        <dbReference type="EMBL" id="KAE8267022.1"/>
    </source>
</evidence>
<keyword evidence="2" id="KW-0677">Repeat</keyword>
<accession>A0A8X7N4N9</accession>
<keyword evidence="4" id="KW-1133">Transmembrane helix</keyword>